<feature type="compositionally biased region" description="Basic and acidic residues" evidence="1">
    <location>
        <begin position="70"/>
        <end position="82"/>
    </location>
</feature>
<dbReference type="Proteomes" id="UP000001075">
    <property type="component" value="Unassembled WGS sequence"/>
</dbReference>
<reference evidence="3" key="1">
    <citation type="journal article" date="2011" name="Nat. Biotechnol.">
        <title>The genomic sequence of the Chinese hamster ovary (CHO)-K1 cell line.</title>
        <authorList>
            <person name="Xu X."/>
            <person name="Nagarajan H."/>
            <person name="Lewis N.E."/>
            <person name="Pan S."/>
            <person name="Cai Z."/>
            <person name="Liu X."/>
            <person name="Chen W."/>
            <person name="Xie M."/>
            <person name="Wang W."/>
            <person name="Hammond S."/>
            <person name="Andersen M.R."/>
            <person name="Neff N."/>
            <person name="Passarelli B."/>
            <person name="Koh W."/>
            <person name="Fan H.C."/>
            <person name="Wang J."/>
            <person name="Gui Y."/>
            <person name="Lee K.H."/>
            <person name="Betenbaugh M.J."/>
            <person name="Quake S.R."/>
            <person name="Famili I."/>
            <person name="Palsson B.O."/>
            <person name="Wang J."/>
        </authorList>
    </citation>
    <scope>NUCLEOTIDE SEQUENCE [LARGE SCALE GENOMIC DNA]</scope>
    <source>
        <strain evidence="3">CHO K1 cell line</strain>
    </source>
</reference>
<organism evidence="2 3">
    <name type="scientific">Cricetulus griseus</name>
    <name type="common">Chinese hamster</name>
    <name type="synonym">Cricetulus barabensis griseus</name>
    <dbReference type="NCBI Taxonomy" id="10029"/>
    <lineage>
        <taxon>Eukaryota</taxon>
        <taxon>Metazoa</taxon>
        <taxon>Chordata</taxon>
        <taxon>Craniata</taxon>
        <taxon>Vertebrata</taxon>
        <taxon>Euteleostomi</taxon>
        <taxon>Mammalia</taxon>
        <taxon>Eutheria</taxon>
        <taxon>Euarchontoglires</taxon>
        <taxon>Glires</taxon>
        <taxon>Rodentia</taxon>
        <taxon>Myomorpha</taxon>
        <taxon>Muroidea</taxon>
        <taxon>Cricetidae</taxon>
        <taxon>Cricetinae</taxon>
        <taxon>Cricetulus</taxon>
    </lineage>
</organism>
<name>G3H950_CRIGR</name>
<dbReference type="InParanoid" id="G3H950"/>
<accession>G3H950</accession>
<protein>
    <submittedName>
        <fullName evidence="2">Uncharacterized protein</fullName>
    </submittedName>
</protein>
<proteinExistence type="predicted"/>
<gene>
    <name evidence="2" type="ORF">I79_006912</name>
</gene>
<evidence type="ECO:0000313" key="2">
    <source>
        <dbReference type="EMBL" id="EGW00117.1"/>
    </source>
</evidence>
<dbReference type="AlphaFoldDB" id="G3H950"/>
<evidence type="ECO:0000256" key="1">
    <source>
        <dbReference type="SAM" id="MobiDB-lite"/>
    </source>
</evidence>
<evidence type="ECO:0000313" key="3">
    <source>
        <dbReference type="Proteomes" id="UP000001075"/>
    </source>
</evidence>
<feature type="region of interest" description="Disordered" evidence="1">
    <location>
        <begin position="64"/>
        <end position="91"/>
    </location>
</feature>
<dbReference type="EMBL" id="JH000222">
    <property type="protein sequence ID" value="EGW00117.1"/>
    <property type="molecule type" value="Genomic_DNA"/>
</dbReference>
<sequence length="91" mass="10280">MQGSATLNCCYCSESPTVQCNEPCTLPQPAREACHHHPVPSGVYRDLEKLCAFKKLEPEEYPRGWIPRGEGMKSAREQKPSEEAMWSAERV</sequence>